<evidence type="ECO:0000313" key="5">
    <source>
        <dbReference type="Proteomes" id="UP000252249"/>
    </source>
</evidence>
<dbReference type="InterPro" id="IPR001296">
    <property type="entry name" value="Glyco_trans_1"/>
</dbReference>
<dbReference type="Gene3D" id="3.40.50.2000">
    <property type="entry name" value="Glycogen Phosphorylase B"/>
    <property type="match status" value="2"/>
</dbReference>
<name>A0A368P4N5_9FLAO</name>
<gene>
    <name evidence="4" type="ORF">DU428_06445</name>
</gene>
<dbReference type="InterPro" id="IPR028098">
    <property type="entry name" value="Glyco_trans_4-like_N"/>
</dbReference>
<evidence type="ECO:0000259" key="3">
    <source>
        <dbReference type="Pfam" id="PF13439"/>
    </source>
</evidence>
<comment type="caution">
    <text evidence="4">The sequence shown here is derived from an EMBL/GenBank/DDBJ whole genome shotgun (WGS) entry which is preliminary data.</text>
</comment>
<dbReference type="PANTHER" id="PTHR12526:SF630">
    <property type="entry name" value="GLYCOSYLTRANSFERASE"/>
    <property type="match status" value="1"/>
</dbReference>
<evidence type="ECO:0000259" key="2">
    <source>
        <dbReference type="Pfam" id="PF00534"/>
    </source>
</evidence>
<dbReference type="Pfam" id="PF13439">
    <property type="entry name" value="Glyco_transf_4"/>
    <property type="match status" value="1"/>
</dbReference>
<keyword evidence="1" id="KW-1133">Transmembrane helix</keyword>
<keyword evidence="5" id="KW-1185">Reference proteome</keyword>
<dbReference type="RefSeq" id="WP_072349155.1">
    <property type="nucleotide sequence ID" value="NZ_JAWVXR010000002.1"/>
</dbReference>
<dbReference type="EMBL" id="QPIG01000002">
    <property type="protein sequence ID" value="RCU57428.1"/>
    <property type="molecule type" value="Genomic_DNA"/>
</dbReference>
<sequence>MNKQKIKITFIIPSLVAGGAERILSFVAQNVDKNKFQPVLLVLGFKKDTVYDVKDVDIIYLNKERTIKAVFGIIKHFKYKKPDIVVSCIYHLNTLIAFLSIGFPKIKFVAREANVLSVLAEHDKESRLKLMKKLIIKGYKLVDCVICQSRDMQEDMVTNYGVDIYKTELINNPITNNYSPKTEARNINKPLQIITVGRLSKEKGHERIIETLSKLQFPFHYFMIGDGNEKEKILKLIHNKGIEKHITQIDYTKDVETYLRKSEVFLLGSYSEGFPNVLIESCVVGTPVIAFNAPGGINEIIEAGKNGFIVDTIEECVNSITKLNENFTFSPNEVNEVVLRKYNSKKIIDQYENLFIKLTRKNAI</sequence>
<proteinExistence type="predicted"/>
<dbReference type="AlphaFoldDB" id="A0A368P4N5"/>
<keyword evidence="1" id="KW-0472">Membrane</keyword>
<dbReference type="SUPFAM" id="SSF53756">
    <property type="entry name" value="UDP-Glycosyltransferase/glycogen phosphorylase"/>
    <property type="match status" value="1"/>
</dbReference>
<dbReference type="PANTHER" id="PTHR12526">
    <property type="entry name" value="GLYCOSYLTRANSFERASE"/>
    <property type="match status" value="1"/>
</dbReference>
<feature type="transmembrane region" description="Helical" evidence="1">
    <location>
        <begin position="84"/>
        <end position="103"/>
    </location>
</feature>
<evidence type="ECO:0000256" key="1">
    <source>
        <dbReference type="SAM" id="Phobius"/>
    </source>
</evidence>
<keyword evidence="1" id="KW-0812">Transmembrane</keyword>
<protein>
    <submittedName>
        <fullName evidence="4">Glycosyltransferase</fullName>
    </submittedName>
</protein>
<organism evidence="4 5">
    <name type="scientific">Oceanihabitans sediminis</name>
    <dbReference type="NCBI Taxonomy" id="1812012"/>
    <lineage>
        <taxon>Bacteria</taxon>
        <taxon>Pseudomonadati</taxon>
        <taxon>Bacteroidota</taxon>
        <taxon>Flavobacteriia</taxon>
        <taxon>Flavobacteriales</taxon>
        <taxon>Flavobacteriaceae</taxon>
        <taxon>Oceanihabitans</taxon>
    </lineage>
</organism>
<dbReference type="OrthoDB" id="791981at2"/>
<reference evidence="4 5" key="1">
    <citation type="submission" date="2018-07" db="EMBL/GenBank/DDBJ databases">
        <title>Oceanihabitans testaceum sp. nov., isolated from marine sediment.</title>
        <authorList>
            <person name="Li C.-M."/>
        </authorList>
    </citation>
    <scope>NUCLEOTIDE SEQUENCE [LARGE SCALE GENOMIC DNA]</scope>
    <source>
        <strain evidence="4 5">S9-10</strain>
    </source>
</reference>
<dbReference type="Pfam" id="PF00534">
    <property type="entry name" value="Glycos_transf_1"/>
    <property type="match status" value="1"/>
</dbReference>
<evidence type="ECO:0000313" key="4">
    <source>
        <dbReference type="EMBL" id="RCU57428.1"/>
    </source>
</evidence>
<accession>A0A368P4N5</accession>
<feature type="domain" description="Glycosyltransferase subfamily 4-like N-terminal" evidence="3">
    <location>
        <begin position="18"/>
        <end position="174"/>
    </location>
</feature>
<dbReference type="GO" id="GO:0016757">
    <property type="term" value="F:glycosyltransferase activity"/>
    <property type="evidence" value="ECO:0007669"/>
    <property type="project" value="InterPro"/>
</dbReference>
<keyword evidence="4" id="KW-0808">Transferase</keyword>
<dbReference type="CDD" id="cd03811">
    <property type="entry name" value="GT4_GT28_WabH-like"/>
    <property type="match status" value="1"/>
</dbReference>
<dbReference type="Proteomes" id="UP000252249">
    <property type="component" value="Unassembled WGS sequence"/>
</dbReference>
<feature type="domain" description="Glycosyl transferase family 1" evidence="2">
    <location>
        <begin position="188"/>
        <end position="325"/>
    </location>
</feature>